<sequence length="304" mass="34865">DRPLILYSYFESENARANFRYYLDHALHDAADFLFLINGPTDAEKMLPNKGNIRFIKRPNDCYDLGGFAEMLLTNDLYKNYQRFIMMNASVRGPFFPIWSTDCWSDVYLNRLTNHTKLIGMTMNCQGTTPHVQSMLWALDRVGLEVLLNPSDELVAEYQATVPKGGPGAKIPDLERPGINSCPHSYWEAVSVEVHATWLMRTAGYDVEAMMYSYRGFGEPLSRGEVIDLGGGPVKHGTYREGTRYEDICAESLDPLYENHYWGMTIHPWDTIFTKQNRPVNQVTIERLSQWGDGIQYSSYDHCQ</sequence>
<dbReference type="EMBL" id="KQ947435">
    <property type="protein sequence ID" value="KUJ08493.1"/>
    <property type="molecule type" value="Genomic_DNA"/>
</dbReference>
<reference evidence="1 2" key="1">
    <citation type="submission" date="2015-10" db="EMBL/GenBank/DDBJ databases">
        <title>Full genome of DAOMC 229536 Phialocephala scopiformis, a fungal endophyte of spruce producing the potent anti-insectan compound rugulosin.</title>
        <authorList>
            <consortium name="DOE Joint Genome Institute"/>
            <person name="Walker A.K."/>
            <person name="Frasz S.L."/>
            <person name="Seifert K.A."/>
            <person name="Miller J.D."/>
            <person name="Mondo S.J."/>
            <person name="Labutti K."/>
            <person name="Lipzen A."/>
            <person name="Dockter R."/>
            <person name="Kennedy M."/>
            <person name="Grigoriev I.V."/>
            <person name="Spatafora J.W."/>
        </authorList>
    </citation>
    <scope>NUCLEOTIDE SEQUENCE [LARGE SCALE GENOMIC DNA]</scope>
    <source>
        <strain evidence="1 2">CBS 120377</strain>
    </source>
</reference>
<dbReference type="AlphaFoldDB" id="A0A132B8B8"/>
<dbReference type="OrthoDB" id="526941at2759"/>
<accession>A0A132B8B8</accession>
<proteinExistence type="predicted"/>
<protein>
    <submittedName>
        <fullName evidence="1">Uncharacterized protein</fullName>
    </submittedName>
</protein>
<dbReference type="GeneID" id="28819823"/>
<evidence type="ECO:0000313" key="2">
    <source>
        <dbReference type="Proteomes" id="UP000070700"/>
    </source>
</evidence>
<dbReference type="Proteomes" id="UP000070700">
    <property type="component" value="Unassembled WGS sequence"/>
</dbReference>
<dbReference type="RefSeq" id="XP_018062848.1">
    <property type="nucleotide sequence ID" value="XM_018210097.1"/>
</dbReference>
<keyword evidence="2" id="KW-1185">Reference proteome</keyword>
<dbReference type="STRING" id="149040.A0A132B8B8"/>
<dbReference type="InParanoid" id="A0A132B8B8"/>
<feature type="non-terminal residue" evidence="1">
    <location>
        <position position="1"/>
    </location>
</feature>
<evidence type="ECO:0000313" key="1">
    <source>
        <dbReference type="EMBL" id="KUJ08493.1"/>
    </source>
</evidence>
<organism evidence="1 2">
    <name type="scientific">Mollisia scopiformis</name>
    <name type="common">Conifer needle endophyte fungus</name>
    <name type="synonym">Phialocephala scopiformis</name>
    <dbReference type="NCBI Taxonomy" id="149040"/>
    <lineage>
        <taxon>Eukaryota</taxon>
        <taxon>Fungi</taxon>
        <taxon>Dikarya</taxon>
        <taxon>Ascomycota</taxon>
        <taxon>Pezizomycotina</taxon>
        <taxon>Leotiomycetes</taxon>
        <taxon>Helotiales</taxon>
        <taxon>Mollisiaceae</taxon>
        <taxon>Mollisia</taxon>
    </lineage>
</organism>
<gene>
    <name evidence="1" type="ORF">LY89DRAFT_599526</name>
</gene>
<dbReference type="KEGG" id="psco:LY89DRAFT_599526"/>
<name>A0A132B8B8_MOLSC</name>